<protein>
    <submittedName>
        <fullName evidence="1">Uncharacterized protein</fullName>
    </submittedName>
</protein>
<dbReference type="AlphaFoldDB" id="A0A5N6QDJ1"/>
<name>A0A5N6QDJ1_9ROSI</name>
<organism evidence="1 2">
    <name type="scientific">Carpinus fangiana</name>
    <dbReference type="NCBI Taxonomy" id="176857"/>
    <lineage>
        <taxon>Eukaryota</taxon>
        <taxon>Viridiplantae</taxon>
        <taxon>Streptophyta</taxon>
        <taxon>Embryophyta</taxon>
        <taxon>Tracheophyta</taxon>
        <taxon>Spermatophyta</taxon>
        <taxon>Magnoliopsida</taxon>
        <taxon>eudicotyledons</taxon>
        <taxon>Gunneridae</taxon>
        <taxon>Pentapetalae</taxon>
        <taxon>rosids</taxon>
        <taxon>fabids</taxon>
        <taxon>Fagales</taxon>
        <taxon>Betulaceae</taxon>
        <taxon>Carpinus</taxon>
    </lineage>
</organism>
<sequence>MNILATISSLQIPPVDISDHRRHVFHETDLASPAAELEFTGVDAMVFVAAIARTQMKRNAKAGVFLGDSEF</sequence>
<keyword evidence="2" id="KW-1185">Reference proteome</keyword>
<accession>A0A5N6QDJ1</accession>
<dbReference type="Proteomes" id="UP000327013">
    <property type="component" value="Chromosome 1"/>
</dbReference>
<dbReference type="EMBL" id="CM017321">
    <property type="protein sequence ID" value="KAE7997368.1"/>
    <property type="molecule type" value="Genomic_DNA"/>
</dbReference>
<proteinExistence type="predicted"/>
<reference evidence="1 2" key="1">
    <citation type="submission" date="2019-06" db="EMBL/GenBank/DDBJ databases">
        <title>A chromosomal-level reference genome of Carpinus fangiana (Coryloideae, Betulaceae).</title>
        <authorList>
            <person name="Yang X."/>
            <person name="Wang Z."/>
            <person name="Zhang L."/>
            <person name="Hao G."/>
            <person name="Liu J."/>
            <person name="Yang Y."/>
        </authorList>
    </citation>
    <scope>NUCLEOTIDE SEQUENCE [LARGE SCALE GENOMIC DNA]</scope>
    <source>
        <strain evidence="1">Cfa_2016G</strain>
        <tissue evidence="1">Leaf</tissue>
    </source>
</reference>
<gene>
    <name evidence="1" type="ORF">FH972_002009</name>
</gene>
<evidence type="ECO:0000313" key="1">
    <source>
        <dbReference type="EMBL" id="KAE7997368.1"/>
    </source>
</evidence>
<evidence type="ECO:0000313" key="2">
    <source>
        <dbReference type="Proteomes" id="UP000327013"/>
    </source>
</evidence>